<name>A0AB33K922_9ACTN</name>
<geneLocation type="plasmid" evidence="1">
    <name>pCMC57_01</name>
</geneLocation>
<evidence type="ECO:0008006" key="2">
    <source>
        <dbReference type="Google" id="ProtNLM"/>
    </source>
</evidence>
<reference evidence="1" key="1">
    <citation type="submission" date="2024-07" db="EMBL/GenBank/DDBJ databases">
        <title>Complete genome sequences of cellulolytic bacteria, Kitasatospora sp. CMC57 and Streptomyces sp. CMC78, isolated from Japanese agricultural soil.</title>
        <authorList>
            <person name="Hashimoto T."/>
            <person name="Ito M."/>
            <person name="Iwamoto M."/>
            <person name="Fukahori D."/>
            <person name="Shoda T."/>
            <person name="Sakoda M."/>
            <person name="Morohoshi T."/>
            <person name="Mitsuboshi M."/>
            <person name="Nishizawa T."/>
        </authorList>
    </citation>
    <scope>NUCLEOTIDE SEQUENCE</scope>
    <source>
        <strain evidence="1">CMC57</strain>
        <plasmid evidence="1">pCMC57_01</plasmid>
    </source>
</reference>
<organism evidence="1">
    <name type="scientific">Kitasatospora sp. CMC57</name>
    <dbReference type="NCBI Taxonomy" id="3231513"/>
    <lineage>
        <taxon>Bacteria</taxon>
        <taxon>Bacillati</taxon>
        <taxon>Actinomycetota</taxon>
        <taxon>Actinomycetes</taxon>
        <taxon>Kitasatosporales</taxon>
        <taxon>Streptomycetaceae</taxon>
        <taxon>Kitasatospora</taxon>
    </lineage>
</organism>
<evidence type="ECO:0000313" key="1">
    <source>
        <dbReference type="EMBL" id="BFP50153.1"/>
    </source>
</evidence>
<dbReference type="RefSeq" id="WP_407992389.1">
    <property type="nucleotide sequence ID" value="NZ_AP035882.1"/>
</dbReference>
<dbReference type="AlphaFoldDB" id="A0AB33K922"/>
<gene>
    <name evidence="1" type="ORF">KCMC57_65210</name>
</gene>
<dbReference type="KEGG" id="kic:KCMC57_65210"/>
<accession>A0AB33K922</accession>
<sequence length="57" mass="6092">MTKDEAIREAAAATLAHGGPLTLTDPHISLNLVGEAIELGATHKDIENEMKRQRNAA</sequence>
<dbReference type="EMBL" id="AP035882">
    <property type="protein sequence ID" value="BFP50153.1"/>
    <property type="molecule type" value="Genomic_DNA"/>
</dbReference>
<proteinExistence type="predicted"/>
<protein>
    <recommendedName>
        <fullName evidence="2">Antitoxin VbhA domain-containing protein</fullName>
    </recommendedName>
</protein>
<keyword evidence="1" id="KW-0614">Plasmid</keyword>